<evidence type="ECO:0000313" key="3">
    <source>
        <dbReference type="Proteomes" id="UP000045285"/>
    </source>
</evidence>
<gene>
    <name evidence="2" type="ORF">MPL3356_350029</name>
</gene>
<reference evidence="3" key="1">
    <citation type="submission" date="2014-08" db="EMBL/GenBank/DDBJ databases">
        <authorList>
            <person name="Moulin L."/>
        </authorList>
    </citation>
    <scope>NUCLEOTIDE SEQUENCE [LARGE SCALE GENOMIC DNA]</scope>
</reference>
<protein>
    <submittedName>
        <fullName evidence="2">Uncharacterized protein</fullName>
    </submittedName>
</protein>
<evidence type="ECO:0000256" key="1">
    <source>
        <dbReference type="SAM" id="MobiDB-lite"/>
    </source>
</evidence>
<accession>A0A090DW99</accession>
<feature type="compositionally biased region" description="Basic and acidic residues" evidence="1">
    <location>
        <begin position="50"/>
        <end position="81"/>
    </location>
</feature>
<dbReference type="AlphaFoldDB" id="A0A090DW99"/>
<organism evidence="2 3">
    <name type="scientific">Mesorhizobium plurifarium</name>
    <dbReference type="NCBI Taxonomy" id="69974"/>
    <lineage>
        <taxon>Bacteria</taxon>
        <taxon>Pseudomonadati</taxon>
        <taxon>Pseudomonadota</taxon>
        <taxon>Alphaproteobacteria</taxon>
        <taxon>Hyphomicrobiales</taxon>
        <taxon>Phyllobacteriaceae</taxon>
        <taxon>Mesorhizobium</taxon>
    </lineage>
</organism>
<feature type="region of interest" description="Disordered" evidence="1">
    <location>
        <begin position="49"/>
        <end position="81"/>
    </location>
</feature>
<sequence length="81" mass="8789">MRADVAIDGDVGSLSTGLVMVKKVADRAGNWAATKSAMLWGAEIISEGSSEGRGRLHPEIGQEEQSRRRHPLGDGWRRICT</sequence>
<proteinExistence type="predicted"/>
<keyword evidence="3" id="KW-1185">Reference proteome</keyword>
<dbReference type="Proteomes" id="UP000045285">
    <property type="component" value="Unassembled WGS sequence"/>
</dbReference>
<evidence type="ECO:0000313" key="2">
    <source>
        <dbReference type="EMBL" id="CDX21276.1"/>
    </source>
</evidence>
<dbReference type="EMBL" id="CCMZ01000029">
    <property type="protein sequence ID" value="CDX21276.1"/>
    <property type="molecule type" value="Genomic_DNA"/>
</dbReference>
<name>A0A090DW99_MESPL</name>